<gene>
    <name evidence="1" type="ORF">IMG5_095230</name>
</gene>
<reference evidence="1 2" key="1">
    <citation type="submission" date="2011-07" db="EMBL/GenBank/DDBJ databases">
        <authorList>
            <person name="Coyne R."/>
            <person name="Brami D."/>
            <person name="Johnson J."/>
            <person name="Hostetler J."/>
            <person name="Hannick L."/>
            <person name="Clark T."/>
            <person name="Cassidy-Hanley D."/>
            <person name="Inman J."/>
        </authorList>
    </citation>
    <scope>NUCLEOTIDE SEQUENCE [LARGE SCALE GENOMIC DNA]</scope>
    <source>
        <strain evidence="1 2">G5</strain>
    </source>
</reference>
<evidence type="ECO:0000313" key="2">
    <source>
        <dbReference type="Proteomes" id="UP000008983"/>
    </source>
</evidence>
<evidence type="ECO:0000313" key="1">
    <source>
        <dbReference type="EMBL" id="EGR32127.1"/>
    </source>
</evidence>
<name>G0QRM8_ICHMU</name>
<protein>
    <submittedName>
        <fullName evidence="1">Uncharacterized protein</fullName>
    </submittedName>
</protein>
<dbReference type="EMBL" id="GL983777">
    <property type="protein sequence ID" value="EGR32127.1"/>
    <property type="molecule type" value="Genomic_DNA"/>
</dbReference>
<organism evidence="1 2">
    <name type="scientific">Ichthyophthirius multifiliis</name>
    <name type="common">White spot disease agent</name>
    <name type="synonym">Ich</name>
    <dbReference type="NCBI Taxonomy" id="5932"/>
    <lineage>
        <taxon>Eukaryota</taxon>
        <taxon>Sar</taxon>
        <taxon>Alveolata</taxon>
        <taxon>Ciliophora</taxon>
        <taxon>Intramacronucleata</taxon>
        <taxon>Oligohymenophorea</taxon>
        <taxon>Hymenostomatida</taxon>
        <taxon>Ophryoglenina</taxon>
        <taxon>Ichthyophthirius</taxon>
    </lineage>
</organism>
<keyword evidence="2" id="KW-1185">Reference proteome</keyword>
<dbReference type="GeneID" id="14908283"/>
<sequence>MIKNFQILKKCKVWQMKKLALYIQIAKYVHKYIEEKQQRNCQNLAKKISFLQFLWNFFLKGFLLQLRITLKFLQLQFQVLKNYFKQKDGVQDGQFSLIKIRNYKKQNKVVILFVNFFYILALL</sequence>
<dbReference type="AlphaFoldDB" id="G0QRM8"/>
<dbReference type="RefSeq" id="XP_004035613.1">
    <property type="nucleotide sequence ID" value="XM_004035565.1"/>
</dbReference>
<dbReference type="InParanoid" id="G0QRM8"/>
<proteinExistence type="predicted"/>
<dbReference type="Proteomes" id="UP000008983">
    <property type="component" value="Unassembled WGS sequence"/>
</dbReference>
<accession>G0QRM8</accession>